<dbReference type="PANTHER" id="PTHR43289">
    <property type="entry name" value="MITOGEN-ACTIVATED PROTEIN KINASE KINASE KINASE 20-RELATED"/>
    <property type="match status" value="1"/>
</dbReference>
<keyword evidence="1" id="KW-0808">Transferase</keyword>
<dbReference type="EMBL" id="CP027860">
    <property type="protein sequence ID" value="AVP99223.1"/>
    <property type="molecule type" value="Genomic_DNA"/>
</dbReference>
<dbReference type="InterPro" id="IPR017441">
    <property type="entry name" value="Protein_kinase_ATP_BS"/>
</dbReference>
<evidence type="ECO:0000313" key="7">
    <source>
        <dbReference type="EMBL" id="AVP99223.1"/>
    </source>
</evidence>
<name>A0A2P1PWK7_9GAMM</name>
<dbReference type="AlphaFoldDB" id="A0A2P1PWK7"/>
<dbReference type="InterPro" id="IPR000719">
    <property type="entry name" value="Prot_kinase_dom"/>
</dbReference>
<dbReference type="Proteomes" id="UP000241074">
    <property type="component" value="Chromosome"/>
</dbReference>
<dbReference type="CDD" id="cd14014">
    <property type="entry name" value="STKc_PknB_like"/>
    <property type="match status" value="1"/>
</dbReference>
<dbReference type="PROSITE" id="PS50011">
    <property type="entry name" value="PROTEIN_KINASE_DOM"/>
    <property type="match status" value="1"/>
</dbReference>
<keyword evidence="4 5" id="KW-0067">ATP-binding</keyword>
<dbReference type="GO" id="GO:0004674">
    <property type="term" value="F:protein serine/threonine kinase activity"/>
    <property type="evidence" value="ECO:0007669"/>
    <property type="project" value="TreeGrafter"/>
</dbReference>
<dbReference type="Gene3D" id="1.10.510.10">
    <property type="entry name" value="Transferase(Phosphotransferase) domain 1"/>
    <property type="match status" value="1"/>
</dbReference>
<reference evidence="7 8" key="1">
    <citation type="submission" date="2018-03" db="EMBL/GenBank/DDBJ databases">
        <title>Ahniella affigens gen. nov., sp. nov., a gammaproteobacterium isolated from sandy soil near a stream.</title>
        <authorList>
            <person name="Ko Y."/>
            <person name="Kim J.-H."/>
        </authorList>
    </citation>
    <scope>NUCLEOTIDE SEQUENCE [LARGE SCALE GENOMIC DNA]</scope>
    <source>
        <strain evidence="7 8">D13</strain>
    </source>
</reference>
<evidence type="ECO:0000313" key="8">
    <source>
        <dbReference type="Proteomes" id="UP000241074"/>
    </source>
</evidence>
<feature type="domain" description="Protein kinase" evidence="6">
    <location>
        <begin position="85"/>
        <end position="344"/>
    </location>
</feature>
<dbReference type="PANTHER" id="PTHR43289:SF6">
    <property type="entry name" value="SERINE_THREONINE-PROTEIN KINASE NEKL-3"/>
    <property type="match status" value="1"/>
</dbReference>
<feature type="binding site" evidence="5">
    <location>
        <position position="114"/>
    </location>
    <ligand>
        <name>ATP</name>
        <dbReference type="ChEBI" id="CHEBI:30616"/>
    </ligand>
</feature>
<dbReference type="PROSITE" id="PS00107">
    <property type="entry name" value="PROTEIN_KINASE_ATP"/>
    <property type="match status" value="1"/>
</dbReference>
<sequence>MRRPVGKAPPSRLCNRKCAVALRNRNMNSNPSIHPTAALDTQDLKHPLDALRLASILSLAKSDDTWDPMILPDLSDPTQADFGAYQLLELIGQGGMGLVYRALQKSLNREVALKLLGPTALSLAGSRERFLTEARHAATLNHPNILPVLEVGSHAGIDFLSMPLARGETLAHRCRLGALAPKEALQLMIPITEAIDYAHRLGLLHLDLKPANILIDEHGQPLVADFGLARPMDERGQVLAQEVSGTPGFMAPEQVLIKEFRLSRSTDVYALGAILYRLVSGRSAHGSGDARTIMQRVLAGNVEPLQHIAGMPADLAAICAKAMAWRQEDRYETAAVMLDDLRRFQAGLDISARRPGIAERAMRWLRREPALASLSGALLLAGVGLAGTFGWMWTQQRALDQTTWQIAAMALESDSAILPIPMLNYDADVLVPVSPCMAAGRCPRSVFDWMFLGDGDENKAIQDRVLAGIEQGLLQPDALGFQHERLQRLHDRFVYYRDSRLLQHHVDAFAADASVLGLITAANRRSPGGYATVVQQFDLYVVNEQINGATPPKVMPAQQLFEQAMSRRREEWEFYVVAKFCNVDVEPCLSARRDFANRAPDNAVADLLQLPDSIQSEPGNPIFRPEWDAIVLAASQKARFEQTYPEVLPAALDLAARVKSKLAPTDAITTAFLARSAYASLGDSLLHRLGAYCRISAMTRDRADIETACAQLFQLATKQDPRFLRDATVARCYLLHYLPEGEARSIVQDEFRQLSWLTNARHYIAPGRDDDALWLQRTPTDGSLGYVKQAIDAQGIPTEPPAGFQPFEPLPWRDANGQRIAYAPPQNMSACGAL</sequence>
<evidence type="ECO:0000256" key="4">
    <source>
        <dbReference type="ARBA" id="ARBA00022840"/>
    </source>
</evidence>
<dbReference type="PROSITE" id="PS00108">
    <property type="entry name" value="PROTEIN_KINASE_ST"/>
    <property type="match status" value="1"/>
</dbReference>
<proteinExistence type="predicted"/>
<keyword evidence="8" id="KW-1185">Reference proteome</keyword>
<keyword evidence="2 5" id="KW-0547">Nucleotide-binding</keyword>
<evidence type="ECO:0000256" key="3">
    <source>
        <dbReference type="ARBA" id="ARBA00022777"/>
    </source>
</evidence>
<keyword evidence="3" id="KW-0418">Kinase</keyword>
<dbReference type="InterPro" id="IPR011009">
    <property type="entry name" value="Kinase-like_dom_sf"/>
</dbReference>
<dbReference type="SMART" id="SM00220">
    <property type="entry name" value="S_TKc"/>
    <property type="match status" value="1"/>
</dbReference>
<evidence type="ECO:0000256" key="5">
    <source>
        <dbReference type="PROSITE-ProRule" id="PRU10141"/>
    </source>
</evidence>
<organism evidence="7 8">
    <name type="scientific">Ahniella affigens</name>
    <dbReference type="NCBI Taxonomy" id="2021234"/>
    <lineage>
        <taxon>Bacteria</taxon>
        <taxon>Pseudomonadati</taxon>
        <taxon>Pseudomonadota</taxon>
        <taxon>Gammaproteobacteria</taxon>
        <taxon>Lysobacterales</taxon>
        <taxon>Rhodanobacteraceae</taxon>
        <taxon>Ahniella</taxon>
    </lineage>
</organism>
<dbReference type="SUPFAM" id="SSF56112">
    <property type="entry name" value="Protein kinase-like (PK-like)"/>
    <property type="match status" value="1"/>
</dbReference>
<accession>A0A2P1PWK7</accession>
<evidence type="ECO:0000256" key="2">
    <source>
        <dbReference type="ARBA" id="ARBA00022741"/>
    </source>
</evidence>
<dbReference type="Gene3D" id="3.30.200.20">
    <property type="entry name" value="Phosphorylase Kinase, domain 1"/>
    <property type="match status" value="1"/>
</dbReference>
<dbReference type="InterPro" id="IPR008271">
    <property type="entry name" value="Ser/Thr_kinase_AS"/>
</dbReference>
<reference evidence="7 8" key="2">
    <citation type="submission" date="2018-03" db="EMBL/GenBank/DDBJ databases">
        <authorList>
            <person name="Keele B.F."/>
        </authorList>
    </citation>
    <scope>NUCLEOTIDE SEQUENCE [LARGE SCALE GENOMIC DNA]</scope>
    <source>
        <strain evidence="7 8">D13</strain>
    </source>
</reference>
<dbReference type="Pfam" id="PF00069">
    <property type="entry name" value="Pkinase"/>
    <property type="match status" value="1"/>
</dbReference>
<evidence type="ECO:0000259" key="6">
    <source>
        <dbReference type="PROSITE" id="PS50011"/>
    </source>
</evidence>
<dbReference type="GO" id="GO:0005524">
    <property type="term" value="F:ATP binding"/>
    <property type="evidence" value="ECO:0007669"/>
    <property type="project" value="UniProtKB-UniRule"/>
</dbReference>
<evidence type="ECO:0000256" key="1">
    <source>
        <dbReference type="ARBA" id="ARBA00022679"/>
    </source>
</evidence>
<gene>
    <name evidence="7" type="ORF">C7S18_19560</name>
</gene>
<dbReference type="KEGG" id="xba:C7S18_19560"/>
<dbReference type="OrthoDB" id="9801841at2"/>
<protein>
    <recommendedName>
        <fullName evidence="6">Protein kinase domain-containing protein</fullName>
    </recommendedName>
</protein>